<dbReference type="Gene3D" id="3.40.50.10810">
    <property type="entry name" value="Tandem AAA-ATPase domain"/>
    <property type="match status" value="1"/>
</dbReference>
<dbReference type="SUPFAM" id="SSF52540">
    <property type="entry name" value="P-loop containing nucleoside triphosphate hydrolases"/>
    <property type="match status" value="2"/>
</dbReference>
<sequence>MYVNYETSLDGYPFKTQPYEHQRTALLMGAHQTAFGYLMEMGTGKSKTLLDNIGLLYLSGRINFVVIFAPKGVYRNWVSKEIPEHFPDTVPHRTIRWVSTPTKADLEEIRSVAQPFDGLTFFVMNIEAMSTVKGVDALTWLGKKFGAKGLIGVDESTTIKNMKAKRTKNLIKAGQLFAYRRILTGSPVTKAPLDIFAQAEFLGPRLLGHSSYYSFQSRYAVTQKRKMGAHSFEQVVGYRNLEELSGIIGQFSYRVLKKDCLDLPEKIYTVREVELTPEQAKMYNEIRSEGLTLLESGDLVSTQSIIAQMLRLQQVLSGHLKTDEGDIVTFPTNRLEELVSICEETGGKVIIWSRFRHDIQQITQRLKKEFGEDAAASYYGDTSDDERLRIVQDFQKPDHPLRFFVGNAATAGYGITLTEATTVVYYANSFDLEHRIQSEDRAHRLGQKSNVLYIDLISPGTIDERIVKALRQKIDLGAKVLGEEARDWLRLDPRKTR</sequence>
<dbReference type="InterPro" id="IPR049730">
    <property type="entry name" value="SNF2/RAD54-like_C"/>
</dbReference>
<dbReference type="InterPro" id="IPR038718">
    <property type="entry name" value="SNF2-like_sf"/>
</dbReference>
<feature type="domain" description="Helicase C-terminal" evidence="2">
    <location>
        <begin position="334"/>
        <end position="489"/>
    </location>
</feature>
<dbReference type="PANTHER" id="PTHR10799">
    <property type="entry name" value="SNF2/RAD54 HELICASE FAMILY"/>
    <property type="match status" value="1"/>
</dbReference>
<name>A0A6J5LWC1_9CAUD</name>
<dbReference type="GO" id="GO:0005524">
    <property type="term" value="F:ATP binding"/>
    <property type="evidence" value="ECO:0007669"/>
    <property type="project" value="InterPro"/>
</dbReference>
<gene>
    <name evidence="3" type="ORF">UFOVP330_24</name>
</gene>
<dbReference type="SMART" id="SM00490">
    <property type="entry name" value="HELICc"/>
    <property type="match status" value="1"/>
</dbReference>
<dbReference type="InterPro" id="IPR001650">
    <property type="entry name" value="Helicase_C-like"/>
</dbReference>
<dbReference type="InterPro" id="IPR027417">
    <property type="entry name" value="P-loop_NTPase"/>
</dbReference>
<dbReference type="Pfam" id="PF00176">
    <property type="entry name" value="SNF2-rel_dom"/>
    <property type="match status" value="1"/>
</dbReference>
<dbReference type="InterPro" id="IPR000330">
    <property type="entry name" value="SNF2_N"/>
</dbReference>
<dbReference type="Gene3D" id="3.40.50.300">
    <property type="entry name" value="P-loop containing nucleotide triphosphate hydrolases"/>
    <property type="match status" value="1"/>
</dbReference>
<accession>A0A6J5LWC1</accession>
<organism evidence="3">
    <name type="scientific">uncultured Caudovirales phage</name>
    <dbReference type="NCBI Taxonomy" id="2100421"/>
    <lineage>
        <taxon>Viruses</taxon>
        <taxon>Duplodnaviria</taxon>
        <taxon>Heunggongvirae</taxon>
        <taxon>Uroviricota</taxon>
        <taxon>Caudoviricetes</taxon>
        <taxon>Peduoviridae</taxon>
        <taxon>Maltschvirus</taxon>
        <taxon>Maltschvirus maltsch</taxon>
    </lineage>
</organism>
<reference evidence="3" key="1">
    <citation type="submission" date="2020-04" db="EMBL/GenBank/DDBJ databases">
        <authorList>
            <person name="Chiriac C."/>
            <person name="Salcher M."/>
            <person name="Ghai R."/>
            <person name="Kavagutti S V."/>
        </authorList>
    </citation>
    <scope>NUCLEOTIDE SEQUENCE</scope>
</reference>
<proteinExistence type="predicted"/>
<dbReference type="Pfam" id="PF00271">
    <property type="entry name" value="Helicase_C"/>
    <property type="match status" value="1"/>
</dbReference>
<dbReference type="EMBL" id="LR796344">
    <property type="protein sequence ID" value="CAB4138381.1"/>
    <property type="molecule type" value="Genomic_DNA"/>
</dbReference>
<evidence type="ECO:0000256" key="1">
    <source>
        <dbReference type="ARBA" id="ARBA00022801"/>
    </source>
</evidence>
<protein>
    <submittedName>
        <fullName evidence="3">HELICc domain containing protein</fullName>
    </submittedName>
</protein>
<dbReference type="GO" id="GO:0016787">
    <property type="term" value="F:hydrolase activity"/>
    <property type="evidence" value="ECO:0007669"/>
    <property type="project" value="UniProtKB-KW"/>
</dbReference>
<evidence type="ECO:0000313" key="3">
    <source>
        <dbReference type="EMBL" id="CAB4138381.1"/>
    </source>
</evidence>
<dbReference type="CDD" id="cd18793">
    <property type="entry name" value="SF2_C_SNF"/>
    <property type="match status" value="1"/>
</dbReference>
<evidence type="ECO:0000259" key="2">
    <source>
        <dbReference type="PROSITE" id="PS51194"/>
    </source>
</evidence>
<dbReference type="PROSITE" id="PS51194">
    <property type="entry name" value="HELICASE_CTER"/>
    <property type="match status" value="1"/>
</dbReference>
<keyword evidence="1" id="KW-0378">Hydrolase</keyword>